<keyword evidence="1" id="KW-0732">Signal</keyword>
<feature type="signal peptide" evidence="1">
    <location>
        <begin position="1"/>
        <end position="21"/>
    </location>
</feature>
<organism evidence="2 3">
    <name type="scientific">Poseidonocella pacifica</name>
    <dbReference type="NCBI Taxonomy" id="871651"/>
    <lineage>
        <taxon>Bacteria</taxon>
        <taxon>Pseudomonadati</taxon>
        <taxon>Pseudomonadota</taxon>
        <taxon>Alphaproteobacteria</taxon>
        <taxon>Rhodobacterales</taxon>
        <taxon>Roseobacteraceae</taxon>
        <taxon>Poseidonocella</taxon>
    </lineage>
</organism>
<name>A0A1I0XXK8_9RHOB</name>
<feature type="chain" id="PRO_5011784172" description="Dihydroxy-acid dehydratase" evidence="1">
    <location>
        <begin position="22"/>
        <end position="186"/>
    </location>
</feature>
<evidence type="ECO:0000313" key="2">
    <source>
        <dbReference type="EMBL" id="SFB05030.1"/>
    </source>
</evidence>
<protein>
    <recommendedName>
        <fullName evidence="4">Dihydroxy-acid dehydratase</fullName>
    </recommendedName>
</protein>
<evidence type="ECO:0000313" key="3">
    <source>
        <dbReference type="Proteomes" id="UP000198796"/>
    </source>
</evidence>
<dbReference type="OrthoDB" id="7829925at2"/>
<accession>A0A1I0XXK8</accession>
<gene>
    <name evidence="2" type="ORF">SAMN05421688_2555</name>
</gene>
<evidence type="ECO:0000256" key="1">
    <source>
        <dbReference type="SAM" id="SignalP"/>
    </source>
</evidence>
<dbReference type="EMBL" id="FOJU01000004">
    <property type="protein sequence ID" value="SFB05030.1"/>
    <property type="molecule type" value="Genomic_DNA"/>
</dbReference>
<dbReference type="PROSITE" id="PS51257">
    <property type="entry name" value="PROKAR_LIPOPROTEIN"/>
    <property type="match status" value="1"/>
</dbReference>
<keyword evidence="3" id="KW-1185">Reference proteome</keyword>
<evidence type="ECO:0008006" key="4">
    <source>
        <dbReference type="Google" id="ProtNLM"/>
    </source>
</evidence>
<proteinExistence type="predicted"/>
<sequence length="186" mass="18549">MGRAIRIAALGAVMLAGCVPAGGPVTQSMSFAGGGVVIAPPLGYCIDREATRRGDGMAFALVASCSRLSDGAEPGPARPLVLTATVDLSPTTAGEVDLTVLTTALQPFGPSEARAEGDMALVRLSKGGQKIVPDGASAHWRAGLNVNGHGVLIGVFGPKGSAVGDAAGARLARSFAESIRKASSAK</sequence>
<dbReference type="RefSeq" id="WP_092065486.1">
    <property type="nucleotide sequence ID" value="NZ_FOJU01000004.1"/>
</dbReference>
<dbReference type="Proteomes" id="UP000198796">
    <property type="component" value="Unassembled WGS sequence"/>
</dbReference>
<dbReference type="STRING" id="871651.SAMN05421688_2555"/>
<dbReference type="AlphaFoldDB" id="A0A1I0XXK8"/>
<reference evidence="2 3" key="1">
    <citation type="submission" date="2016-10" db="EMBL/GenBank/DDBJ databases">
        <authorList>
            <person name="de Groot N.N."/>
        </authorList>
    </citation>
    <scope>NUCLEOTIDE SEQUENCE [LARGE SCALE GENOMIC DNA]</scope>
    <source>
        <strain evidence="2 3">DSM 29316</strain>
    </source>
</reference>